<comment type="caution">
    <text evidence="2">The sequence shown here is derived from an EMBL/GenBank/DDBJ whole genome shotgun (WGS) entry which is preliminary data.</text>
</comment>
<keyword evidence="3" id="KW-1185">Reference proteome</keyword>
<reference evidence="2 3" key="1">
    <citation type="submission" date="2019-06" db="EMBL/GenBank/DDBJ databases">
        <title>Whole genome shotgun sequence of Streptomyces cacaoi subsp. cacaoi NBRC 12748.</title>
        <authorList>
            <person name="Hosoyama A."/>
            <person name="Uohara A."/>
            <person name="Ohji S."/>
            <person name="Ichikawa N."/>
        </authorList>
    </citation>
    <scope>NUCLEOTIDE SEQUENCE [LARGE SCALE GENOMIC DNA]</scope>
    <source>
        <strain evidence="2 3">NBRC 12748</strain>
    </source>
</reference>
<feature type="region of interest" description="Disordered" evidence="1">
    <location>
        <begin position="100"/>
        <end position="123"/>
    </location>
</feature>
<dbReference type="AlphaFoldDB" id="A0A4Y3QWP3"/>
<proteinExistence type="predicted"/>
<accession>A0A4Y3QWP3</accession>
<dbReference type="EMBL" id="BJMM01000008">
    <property type="protein sequence ID" value="GEB49661.1"/>
    <property type="molecule type" value="Genomic_DNA"/>
</dbReference>
<sequence>MADAKSGPCRRGGRGTHPPQRTPRTVLEEWAYHRPCTSDAQHHAAFPARLNSYNYHRPPPQSVATPQQAASPTRPDNTPGRFRLDQSVVGPGVPLTAAQWARNEPLLPDRPPKRGAAGATTVR</sequence>
<name>A0A4Y3QWP3_STRCI</name>
<evidence type="ECO:0000256" key="1">
    <source>
        <dbReference type="SAM" id="MobiDB-lite"/>
    </source>
</evidence>
<gene>
    <name evidence="2" type="ORF">SCA03_22120</name>
</gene>
<feature type="region of interest" description="Disordered" evidence="1">
    <location>
        <begin position="1"/>
        <end position="25"/>
    </location>
</feature>
<feature type="region of interest" description="Disordered" evidence="1">
    <location>
        <begin position="47"/>
        <end position="82"/>
    </location>
</feature>
<protein>
    <submittedName>
        <fullName evidence="2">Uncharacterized protein</fullName>
    </submittedName>
</protein>
<evidence type="ECO:0000313" key="3">
    <source>
        <dbReference type="Proteomes" id="UP000319210"/>
    </source>
</evidence>
<dbReference type="Proteomes" id="UP000319210">
    <property type="component" value="Unassembled WGS sequence"/>
</dbReference>
<organism evidence="2 3">
    <name type="scientific">Streptomyces cacaoi</name>
    <dbReference type="NCBI Taxonomy" id="1898"/>
    <lineage>
        <taxon>Bacteria</taxon>
        <taxon>Bacillati</taxon>
        <taxon>Actinomycetota</taxon>
        <taxon>Actinomycetes</taxon>
        <taxon>Kitasatosporales</taxon>
        <taxon>Streptomycetaceae</taxon>
        <taxon>Streptomyces</taxon>
    </lineage>
</organism>
<evidence type="ECO:0000313" key="2">
    <source>
        <dbReference type="EMBL" id="GEB49661.1"/>
    </source>
</evidence>
<feature type="compositionally biased region" description="Polar residues" evidence="1">
    <location>
        <begin position="62"/>
        <end position="76"/>
    </location>
</feature>